<dbReference type="InterPro" id="IPR036291">
    <property type="entry name" value="NAD(P)-bd_dom_sf"/>
</dbReference>
<keyword evidence="2" id="KW-0560">Oxidoreductase</keyword>
<keyword evidence="6" id="KW-1185">Reference proteome</keyword>
<accession>A0A5C0ZWS7</accession>
<evidence type="ECO:0000256" key="1">
    <source>
        <dbReference type="ARBA" id="ARBA00007637"/>
    </source>
</evidence>
<comment type="similarity">
    <text evidence="1">Belongs to the NAD(P)-dependent epimerase/dehydratase family.</text>
</comment>
<name>A0A5C0ZWS7_9GAMM</name>
<evidence type="ECO:0000313" key="5">
    <source>
        <dbReference type="EMBL" id="QEL10067.1"/>
    </source>
</evidence>
<dbReference type="InterPro" id="IPR020904">
    <property type="entry name" value="Sc_DH/Rdtase_CS"/>
</dbReference>
<protein>
    <submittedName>
        <fullName evidence="5">NAD(P)-dependent oxidoreductase</fullName>
    </submittedName>
</protein>
<dbReference type="EMBL" id="CP043420">
    <property type="protein sequence ID" value="QEL10067.1"/>
    <property type="molecule type" value="Genomic_DNA"/>
</dbReference>
<dbReference type="Proteomes" id="UP000322553">
    <property type="component" value="Chromosome"/>
</dbReference>
<feature type="domain" description="NAD-dependent epimerase/dehydratase" evidence="4">
    <location>
        <begin position="20"/>
        <end position="187"/>
    </location>
</feature>
<reference evidence="5 6" key="1">
    <citation type="submission" date="2019-08" db="EMBL/GenBank/DDBJ databases">
        <title>Complete genome sequence of Kushneria sp. YCWA18, a halophilic phosphate-solubilizing bacterium isolated from Daqiao saltern in China.</title>
        <authorList>
            <person name="Du G.-X."/>
            <person name="Qu L.-Y."/>
        </authorList>
    </citation>
    <scope>NUCLEOTIDE SEQUENCE [LARGE SCALE GENOMIC DNA]</scope>
    <source>
        <strain evidence="5 6">YCWA18</strain>
    </source>
</reference>
<sequence length="278" mass="30764">MKDRANLSTGESDVTEIKRVLLTGAAGQLGILVSDYLTRRLEAGELETVTLSDVQPVASDHPQVRCVQCDLADEQAVDAMVQGVDAIIHLGGISVESDWKSLTRANLVGSINLWEAAQRRGIDRIIFASSNHAVGRYPSDEVIDHTAPVRPDSRYGVTKSFGEDLAWLYSARGDVRGFCIRIGSCLAEPKTVRHRSTLLQHDDFMQLLAIGLAGDYRFEVVFGASDVPRPYWDNRNAERLGYRPTFHPQDFERFELADDETTYVGGPFAVGKIDVPEL</sequence>
<dbReference type="SUPFAM" id="SSF51735">
    <property type="entry name" value="NAD(P)-binding Rossmann-fold domains"/>
    <property type="match status" value="1"/>
</dbReference>
<dbReference type="Gene3D" id="3.40.50.720">
    <property type="entry name" value="NAD(P)-binding Rossmann-like Domain"/>
    <property type="match status" value="1"/>
</dbReference>
<dbReference type="PANTHER" id="PTHR43103">
    <property type="entry name" value="NUCLEOSIDE-DIPHOSPHATE-SUGAR EPIMERASE"/>
    <property type="match status" value="1"/>
</dbReference>
<evidence type="ECO:0000313" key="6">
    <source>
        <dbReference type="Proteomes" id="UP000322553"/>
    </source>
</evidence>
<evidence type="ECO:0000256" key="2">
    <source>
        <dbReference type="ARBA" id="ARBA00023002"/>
    </source>
</evidence>
<proteinExistence type="inferred from homology"/>
<dbReference type="PANTHER" id="PTHR43103:SF5">
    <property type="entry name" value="4-EPIMERASE, PUTATIVE (AFU_ORTHOLOGUE AFUA_7G00360)-RELATED"/>
    <property type="match status" value="1"/>
</dbReference>
<evidence type="ECO:0000256" key="3">
    <source>
        <dbReference type="ARBA" id="ARBA00023027"/>
    </source>
</evidence>
<dbReference type="Pfam" id="PF01370">
    <property type="entry name" value="Epimerase"/>
    <property type="match status" value="1"/>
</dbReference>
<gene>
    <name evidence="5" type="ORF">FY550_02265</name>
</gene>
<dbReference type="OrthoDB" id="8770295at2"/>
<dbReference type="AlphaFoldDB" id="A0A5C0ZWS7"/>
<organism evidence="5 6">
    <name type="scientific">Kushneria phosphatilytica</name>
    <dbReference type="NCBI Taxonomy" id="657387"/>
    <lineage>
        <taxon>Bacteria</taxon>
        <taxon>Pseudomonadati</taxon>
        <taxon>Pseudomonadota</taxon>
        <taxon>Gammaproteobacteria</taxon>
        <taxon>Oceanospirillales</taxon>
        <taxon>Halomonadaceae</taxon>
        <taxon>Kushneria</taxon>
    </lineage>
</organism>
<dbReference type="InterPro" id="IPR001509">
    <property type="entry name" value="Epimerase_deHydtase"/>
</dbReference>
<keyword evidence="3" id="KW-0520">NAD</keyword>
<evidence type="ECO:0000259" key="4">
    <source>
        <dbReference type="Pfam" id="PF01370"/>
    </source>
</evidence>
<dbReference type="PROSITE" id="PS00061">
    <property type="entry name" value="ADH_SHORT"/>
    <property type="match status" value="1"/>
</dbReference>
<dbReference type="KEGG" id="kuy:FY550_02265"/>
<dbReference type="GO" id="GO:0016491">
    <property type="term" value="F:oxidoreductase activity"/>
    <property type="evidence" value="ECO:0007669"/>
    <property type="project" value="UniProtKB-KW"/>
</dbReference>